<feature type="domain" description="PFL" evidence="5">
    <location>
        <begin position="4"/>
        <end position="661"/>
    </location>
</feature>
<reference evidence="6" key="1">
    <citation type="submission" date="2021-02" db="EMBL/GenBank/DDBJ databases">
        <title>Abyssanaerobacter marinus gen.nov., sp., nov, anaerobic bacterium isolated from the Onnuri vent field of Indian Ocean and suggestion of Mogibacteriaceae fam. nov., and proposal of reclassification of ambiguous this family's genus member.</title>
        <authorList>
            <person name="Kim Y.J."/>
            <person name="Yang J.-A."/>
        </authorList>
    </citation>
    <scope>NUCLEOTIDE SEQUENCE</scope>
    <source>
        <strain evidence="6">DSM 2634</strain>
    </source>
</reference>
<dbReference type="PROSITE" id="PS51554">
    <property type="entry name" value="PFL"/>
    <property type="match status" value="1"/>
</dbReference>
<evidence type="ECO:0000259" key="4">
    <source>
        <dbReference type="PROSITE" id="PS51149"/>
    </source>
</evidence>
<dbReference type="EMBL" id="JAFJZZ010000006">
    <property type="protein sequence ID" value="MBN7774102.1"/>
    <property type="molecule type" value="Genomic_DNA"/>
</dbReference>
<proteinExistence type="predicted"/>
<evidence type="ECO:0000259" key="5">
    <source>
        <dbReference type="PROSITE" id="PS51554"/>
    </source>
</evidence>
<protein>
    <submittedName>
        <fullName evidence="6">Formate C-acetyltransferase/glycerol dehydratase family glycyl radical enzyme</fullName>
    </submittedName>
</protein>
<accession>A0A939IHQ7</accession>
<evidence type="ECO:0000256" key="1">
    <source>
        <dbReference type="ARBA" id="ARBA00022818"/>
    </source>
</evidence>
<sequence length="789" mass="88410">MMTKRVEKLKKQQIEAKHTFSSERARLVTEAYEKFGSEPNILLKAKSLDYILENMTIYILDGELIVGNHTDKQRCAPIYPEFAAKWILDEIDEFTTRPVDRMVVSDEEKQAVIDVLKRWEGKSFDEVTADVLPIESIEAEKADAMTVGARDCATGHIIPNYWRLFDGGMTRIIEECEENIVKQKPVTCREEQEKVDFWQAGIITAKAAIKYANRFSKLAEELAEKEQNETRKRELLTISQNCNNVPEKGPSSFFEAVQFVWFMHIIVTIENNGHGNSLGPFDRYMNDYYVTDLKAGKITEDEAKEMLECLFIKMTDIIKLKNRFYSESFAAYPVWQNMIIGGIGADGKDGCNETTMLVLKANADVQTSQPTVSLRHHDNLSKEVFDMGVSMIQQGLSTPAFFNDKLVIPMVMNKFEGCTIEEARNWSITGCVQPNIAGFTDGRPQVGYVNYIKCIELAMNDGCDPVSKKMIGVKCGRFEDFETYEQFLEAFYSQLDYMYHLTLTGYTAVTSLHAVRQNMPFSSLLIDNCIEKGKSLQQGGAKYSESGVLGTGLANAMDSLAAVKKFVYDDKGVSPKELMHAIETNYEGNEALRLTLLNKAPKFGNDITEVDEIGRKIVAHVRIFIDQYRDSRGGRYTYDIESQSMNVVQGKSVGATPDGRPAGAPLADNVSPAMGRDVNGPTAAVLSVAHLDQINCNDGALFNLRFDSRSIAGKKGHDVIGGVIKTYFNHLGEHIQINVVSDETLRAAQEKPEDYRDLLVRVAGYMAYFTELDKGVQDAIISRTAHSAE</sequence>
<dbReference type="Proteomes" id="UP000664545">
    <property type="component" value="Unassembled WGS sequence"/>
</dbReference>
<dbReference type="PANTHER" id="PTHR43641">
    <property type="entry name" value="FORMATE ACETYLTRANSFERASE 3-RELATED"/>
    <property type="match status" value="1"/>
</dbReference>
<evidence type="ECO:0000256" key="3">
    <source>
        <dbReference type="PROSITE-ProRule" id="PRU00493"/>
    </source>
</evidence>
<feature type="domain" description="Glycine radical" evidence="4">
    <location>
        <begin position="668"/>
        <end position="789"/>
    </location>
</feature>
<dbReference type="Pfam" id="PF02901">
    <property type="entry name" value="PFL-like"/>
    <property type="match status" value="1"/>
</dbReference>
<dbReference type="NCBIfam" id="TIGR01774">
    <property type="entry name" value="PFL2-3"/>
    <property type="match status" value="1"/>
</dbReference>
<gene>
    <name evidence="6" type="ORF">JYB65_12070</name>
</gene>
<keyword evidence="2" id="KW-0456">Lyase</keyword>
<name>A0A939IHQ7_CLOAM</name>
<dbReference type="PROSITE" id="PS51149">
    <property type="entry name" value="GLY_RADICAL_2"/>
    <property type="match status" value="1"/>
</dbReference>
<dbReference type="AlphaFoldDB" id="A0A939IHQ7"/>
<dbReference type="GO" id="GO:0016829">
    <property type="term" value="F:lyase activity"/>
    <property type="evidence" value="ECO:0007669"/>
    <property type="project" value="UniProtKB-KW"/>
</dbReference>
<dbReference type="PANTHER" id="PTHR43641:SF2">
    <property type="entry name" value="DEHYDRATASE YBIW-RELATED"/>
    <property type="match status" value="1"/>
</dbReference>
<dbReference type="Pfam" id="PF01228">
    <property type="entry name" value="Gly_radical"/>
    <property type="match status" value="1"/>
</dbReference>
<dbReference type="InterPro" id="IPR010098">
    <property type="entry name" value="PFL2/GDeHydtase_fam"/>
</dbReference>
<dbReference type="RefSeq" id="WP_206582944.1">
    <property type="nucleotide sequence ID" value="NZ_JAFJZZ010000006.1"/>
</dbReference>
<dbReference type="GO" id="GO:0005829">
    <property type="term" value="C:cytosol"/>
    <property type="evidence" value="ECO:0007669"/>
    <property type="project" value="TreeGrafter"/>
</dbReference>
<evidence type="ECO:0000256" key="2">
    <source>
        <dbReference type="ARBA" id="ARBA00023239"/>
    </source>
</evidence>
<dbReference type="Gene3D" id="3.20.70.20">
    <property type="match status" value="1"/>
</dbReference>
<organism evidence="6 7">
    <name type="scientific">Clostridium aminobutyricum</name>
    <dbReference type="NCBI Taxonomy" id="33953"/>
    <lineage>
        <taxon>Bacteria</taxon>
        <taxon>Bacillati</taxon>
        <taxon>Bacillota</taxon>
        <taxon>Clostridia</taxon>
        <taxon>Eubacteriales</taxon>
        <taxon>Clostridiaceae</taxon>
        <taxon>Clostridium</taxon>
    </lineage>
</organism>
<feature type="modified residue" description="Glycine radical" evidence="3">
    <location>
        <position position="764"/>
    </location>
</feature>
<evidence type="ECO:0000313" key="7">
    <source>
        <dbReference type="Proteomes" id="UP000664545"/>
    </source>
</evidence>
<dbReference type="InterPro" id="IPR004184">
    <property type="entry name" value="PFL_dom"/>
</dbReference>
<evidence type="ECO:0000313" key="6">
    <source>
        <dbReference type="EMBL" id="MBN7774102.1"/>
    </source>
</evidence>
<comment type="caution">
    <text evidence="6">The sequence shown here is derived from an EMBL/GenBank/DDBJ whole genome shotgun (WGS) entry which is preliminary data.</text>
</comment>
<dbReference type="InterPro" id="IPR001150">
    <property type="entry name" value="Gly_radical"/>
</dbReference>
<dbReference type="InterPro" id="IPR051215">
    <property type="entry name" value="GRE"/>
</dbReference>
<dbReference type="SUPFAM" id="SSF51998">
    <property type="entry name" value="PFL-like glycyl radical enzymes"/>
    <property type="match status" value="1"/>
</dbReference>
<keyword evidence="7" id="KW-1185">Reference proteome</keyword>
<keyword evidence="1 3" id="KW-0556">Organic radical</keyword>